<evidence type="ECO:0000313" key="1">
    <source>
        <dbReference type="EMBL" id="KAG0436776.1"/>
    </source>
</evidence>
<organism evidence="1 2">
    <name type="scientific">Ixodes persulcatus</name>
    <name type="common">Taiga tick</name>
    <dbReference type="NCBI Taxonomy" id="34615"/>
    <lineage>
        <taxon>Eukaryota</taxon>
        <taxon>Metazoa</taxon>
        <taxon>Ecdysozoa</taxon>
        <taxon>Arthropoda</taxon>
        <taxon>Chelicerata</taxon>
        <taxon>Arachnida</taxon>
        <taxon>Acari</taxon>
        <taxon>Parasitiformes</taxon>
        <taxon>Ixodida</taxon>
        <taxon>Ixodoidea</taxon>
        <taxon>Ixodidae</taxon>
        <taxon>Ixodinae</taxon>
        <taxon>Ixodes</taxon>
    </lineage>
</organism>
<name>A0AC60QMH0_IXOPE</name>
<sequence length="93" mass="10450">AVNMGILLPTKCSVFRTLTSALNTERECSVCVCVQNADKRGNRWSNQTVQKALQVRLTCGSRGYELLKDEVLPLPSERTLQRRIEVVKFEPGV</sequence>
<dbReference type="Proteomes" id="UP000805193">
    <property type="component" value="Unassembled WGS sequence"/>
</dbReference>
<evidence type="ECO:0000313" key="2">
    <source>
        <dbReference type="Proteomes" id="UP000805193"/>
    </source>
</evidence>
<keyword evidence="2" id="KW-1185">Reference proteome</keyword>
<feature type="non-terminal residue" evidence="1">
    <location>
        <position position="1"/>
    </location>
</feature>
<comment type="caution">
    <text evidence="1">The sequence shown here is derived from an EMBL/GenBank/DDBJ whole genome shotgun (WGS) entry which is preliminary data.</text>
</comment>
<reference evidence="1 2" key="1">
    <citation type="journal article" date="2020" name="Cell">
        <title>Large-Scale Comparative Analyses of Tick Genomes Elucidate Their Genetic Diversity and Vector Capacities.</title>
        <authorList>
            <consortium name="Tick Genome and Microbiome Consortium (TIGMIC)"/>
            <person name="Jia N."/>
            <person name="Wang J."/>
            <person name="Shi W."/>
            <person name="Du L."/>
            <person name="Sun Y."/>
            <person name="Zhan W."/>
            <person name="Jiang J.F."/>
            <person name="Wang Q."/>
            <person name="Zhang B."/>
            <person name="Ji P."/>
            <person name="Bell-Sakyi L."/>
            <person name="Cui X.M."/>
            <person name="Yuan T.T."/>
            <person name="Jiang B.G."/>
            <person name="Yang W.F."/>
            <person name="Lam T.T."/>
            <person name="Chang Q.C."/>
            <person name="Ding S.J."/>
            <person name="Wang X.J."/>
            <person name="Zhu J.G."/>
            <person name="Ruan X.D."/>
            <person name="Zhao L."/>
            <person name="Wei J.T."/>
            <person name="Ye R.Z."/>
            <person name="Que T.C."/>
            <person name="Du C.H."/>
            <person name="Zhou Y.H."/>
            <person name="Cheng J.X."/>
            <person name="Dai P.F."/>
            <person name="Guo W.B."/>
            <person name="Han X.H."/>
            <person name="Huang E.J."/>
            <person name="Li L.F."/>
            <person name="Wei W."/>
            <person name="Gao Y.C."/>
            <person name="Liu J.Z."/>
            <person name="Shao H.Z."/>
            <person name="Wang X."/>
            <person name="Wang C.C."/>
            <person name="Yang T.C."/>
            <person name="Huo Q.B."/>
            <person name="Li W."/>
            <person name="Chen H.Y."/>
            <person name="Chen S.E."/>
            <person name="Zhou L.G."/>
            <person name="Ni X.B."/>
            <person name="Tian J.H."/>
            <person name="Sheng Y."/>
            <person name="Liu T."/>
            <person name="Pan Y.S."/>
            <person name="Xia L.Y."/>
            <person name="Li J."/>
            <person name="Zhao F."/>
            <person name="Cao W.C."/>
        </authorList>
    </citation>
    <scope>NUCLEOTIDE SEQUENCE [LARGE SCALE GENOMIC DNA]</scope>
    <source>
        <strain evidence="1">Iper-2018</strain>
    </source>
</reference>
<gene>
    <name evidence="1" type="ORF">HPB47_017763</name>
</gene>
<proteinExistence type="predicted"/>
<protein>
    <submittedName>
        <fullName evidence="1">Uncharacterized protein</fullName>
    </submittedName>
</protein>
<dbReference type="EMBL" id="JABSTQ010006737">
    <property type="protein sequence ID" value="KAG0436776.1"/>
    <property type="molecule type" value="Genomic_DNA"/>
</dbReference>
<accession>A0AC60QMH0</accession>